<dbReference type="GO" id="GO:0017147">
    <property type="term" value="F:Wnt-protein binding"/>
    <property type="evidence" value="ECO:0007669"/>
    <property type="project" value="TreeGrafter"/>
</dbReference>
<dbReference type="Pfam" id="PF01392">
    <property type="entry name" value="Fz"/>
    <property type="match status" value="1"/>
</dbReference>
<feature type="chain" id="PRO_5004532685" evidence="11">
    <location>
        <begin position="26"/>
        <end position="288"/>
    </location>
</feature>
<dbReference type="STRING" id="7757.ENSPMAP00000010819"/>
<dbReference type="InterPro" id="IPR036790">
    <property type="entry name" value="Frizzled_dom_sf"/>
</dbReference>
<evidence type="ECO:0000256" key="11">
    <source>
        <dbReference type="SAM" id="SignalP"/>
    </source>
</evidence>
<dbReference type="FunFam" id="1.10.2000.10:FF:000005">
    <property type="entry name" value="secreted frizzled-related protein 4"/>
    <property type="match status" value="1"/>
</dbReference>
<evidence type="ECO:0000256" key="9">
    <source>
        <dbReference type="ARBA" id="ARBA00023180"/>
    </source>
</evidence>
<dbReference type="InterPro" id="IPR018933">
    <property type="entry name" value="Netrin_module_non-TIMP"/>
</dbReference>
<dbReference type="GO" id="GO:0060070">
    <property type="term" value="P:canonical Wnt signaling pathway"/>
    <property type="evidence" value="ECO:0007669"/>
    <property type="project" value="TreeGrafter"/>
</dbReference>
<dbReference type="GO" id="GO:0030154">
    <property type="term" value="P:cell differentiation"/>
    <property type="evidence" value="ECO:0007669"/>
    <property type="project" value="UniProtKB-KW"/>
</dbReference>
<keyword evidence="5" id="KW-0879">Wnt signaling pathway</keyword>
<keyword evidence="7" id="KW-0221">Differentiation</keyword>
<dbReference type="SUPFAM" id="SSF63501">
    <property type="entry name" value="Frizzled cysteine-rich domain"/>
    <property type="match status" value="1"/>
</dbReference>
<dbReference type="Gene3D" id="1.10.2000.10">
    <property type="entry name" value="Frizzled cysteine-rich domain"/>
    <property type="match status" value="1"/>
</dbReference>
<evidence type="ECO:0000256" key="10">
    <source>
        <dbReference type="PROSITE-ProRule" id="PRU00090"/>
    </source>
</evidence>
<evidence type="ECO:0000256" key="4">
    <source>
        <dbReference type="ARBA" id="ARBA00022525"/>
    </source>
</evidence>
<comment type="similarity">
    <text evidence="2">Belongs to the secreted frizzled-related protein (sFRP) family.</text>
</comment>
<dbReference type="Pfam" id="PF01759">
    <property type="entry name" value="NTR"/>
    <property type="match status" value="1"/>
</dbReference>
<dbReference type="PANTHER" id="PTHR11309">
    <property type="entry name" value="FRIZZLED"/>
    <property type="match status" value="1"/>
</dbReference>
<dbReference type="InterPro" id="IPR008993">
    <property type="entry name" value="TIMP-like_OB-fold"/>
</dbReference>
<evidence type="ECO:0000256" key="6">
    <source>
        <dbReference type="ARBA" id="ARBA00022729"/>
    </source>
</evidence>
<keyword evidence="6 11" id="KW-0732">Signal</keyword>
<evidence type="ECO:0000259" key="12">
    <source>
        <dbReference type="PROSITE" id="PS50038"/>
    </source>
</evidence>
<dbReference type="GO" id="GO:0090090">
    <property type="term" value="P:negative regulation of canonical Wnt signaling pathway"/>
    <property type="evidence" value="ECO:0007669"/>
    <property type="project" value="UniProtKB-ARBA"/>
</dbReference>
<feature type="disulfide bond" evidence="10">
    <location>
        <begin position="34"/>
        <end position="80"/>
    </location>
</feature>
<keyword evidence="8 10" id="KW-1015">Disulfide bond</keyword>
<dbReference type="OMA" id="NAERCKC"/>
<feature type="domain" description="FZ" evidence="12">
    <location>
        <begin position="21"/>
        <end position="141"/>
    </location>
</feature>
<dbReference type="SUPFAM" id="SSF50242">
    <property type="entry name" value="TIMP-like"/>
    <property type="match status" value="1"/>
</dbReference>
<sequence>AMFSVLLRCCALLCVLSSGAGAVASCEPVRIPMCQSMLWNMTRMPNHLHHSTQENAILSIEQFQDLLDTQCSAVLRFFLCAMYAPICTIEFQTDPIKPCKAVCEAARDACRPVMRQYNHDWPESMACDELPVYERAVCISPEAIVTVMPEGELTRSATVEMVNKERHLYLICASISPQRCKCRKIKANQKTYTAKNYNYVIRARVKDVHRSGCSEIQTTVEVKDVIKSSGVSISRGDVHLYTNSSCLCPELLTADEYIIMGYEDRMRTRLLLFDGCVAEKWKERWGKK</sequence>
<evidence type="ECO:0000256" key="2">
    <source>
        <dbReference type="ARBA" id="ARBA00010054"/>
    </source>
</evidence>
<evidence type="ECO:0000256" key="1">
    <source>
        <dbReference type="ARBA" id="ARBA00004613"/>
    </source>
</evidence>
<keyword evidence="9" id="KW-0325">Glycoprotein</keyword>
<dbReference type="GO" id="GO:0005737">
    <property type="term" value="C:cytoplasm"/>
    <property type="evidence" value="ECO:0007669"/>
    <property type="project" value="TreeGrafter"/>
</dbReference>
<comment type="subcellular location">
    <subcellularLocation>
        <location evidence="1">Secreted</location>
    </subcellularLocation>
</comment>
<dbReference type="GeneTree" id="ENSGT00940000165507"/>
<dbReference type="GO" id="GO:0001944">
    <property type="term" value="P:vasculature development"/>
    <property type="evidence" value="ECO:0007669"/>
    <property type="project" value="Ensembl"/>
</dbReference>
<dbReference type="InterPro" id="IPR020067">
    <property type="entry name" value="Frizzled_dom"/>
</dbReference>
<keyword evidence="4" id="KW-0964">Secreted</keyword>
<evidence type="ECO:0000259" key="13">
    <source>
        <dbReference type="PROSITE" id="PS50189"/>
    </source>
</evidence>
<accession>S4S028</accession>
<dbReference type="InterPro" id="IPR001134">
    <property type="entry name" value="Netrin_domain"/>
</dbReference>
<dbReference type="SMART" id="SM00643">
    <property type="entry name" value="C345C"/>
    <property type="match status" value="1"/>
</dbReference>
<dbReference type="InterPro" id="IPR015526">
    <property type="entry name" value="Frizzled/SFRP"/>
</dbReference>
<name>S4S028_PETMA</name>
<dbReference type="AlphaFoldDB" id="S4S028"/>
<dbReference type="GO" id="GO:0005615">
    <property type="term" value="C:extracellular space"/>
    <property type="evidence" value="ECO:0007669"/>
    <property type="project" value="TreeGrafter"/>
</dbReference>
<dbReference type="HOGENOM" id="CLU_058446_1_0_1"/>
<dbReference type="SMART" id="SM00063">
    <property type="entry name" value="FRI"/>
    <property type="match status" value="1"/>
</dbReference>
<dbReference type="GO" id="GO:0035988">
    <property type="term" value="P:chondrocyte proliferation"/>
    <property type="evidence" value="ECO:0007669"/>
    <property type="project" value="Ensembl"/>
</dbReference>
<evidence type="ECO:0000256" key="5">
    <source>
        <dbReference type="ARBA" id="ARBA00022687"/>
    </source>
</evidence>
<dbReference type="PANTHER" id="PTHR11309:SF7">
    <property type="entry name" value="SECRETED FRIZZLED-RELATED PROTEIN 4"/>
    <property type="match status" value="1"/>
</dbReference>
<protein>
    <submittedName>
        <fullName evidence="14">Frizzled related protein</fullName>
    </submittedName>
</protein>
<evidence type="ECO:0000313" key="14">
    <source>
        <dbReference type="Ensembl" id="ENSPMAP00000010819.1"/>
    </source>
</evidence>
<evidence type="ECO:0000256" key="8">
    <source>
        <dbReference type="ARBA" id="ARBA00023157"/>
    </source>
</evidence>
<reference evidence="14" key="1">
    <citation type="submission" date="2025-08" db="UniProtKB">
        <authorList>
            <consortium name="Ensembl"/>
        </authorList>
    </citation>
    <scope>IDENTIFICATION</scope>
</reference>
<comment type="caution">
    <text evidence="10">Lacks conserved residue(s) required for the propagation of feature annotation.</text>
</comment>
<evidence type="ECO:0000256" key="3">
    <source>
        <dbReference type="ARBA" id="ARBA00022473"/>
    </source>
</evidence>
<reference evidence="14" key="2">
    <citation type="submission" date="2025-09" db="UniProtKB">
        <authorList>
            <consortium name="Ensembl"/>
        </authorList>
    </citation>
    <scope>IDENTIFICATION</scope>
</reference>
<feature type="domain" description="NTR" evidence="13">
    <location>
        <begin position="180"/>
        <end position="288"/>
    </location>
</feature>
<feature type="disulfide bond" evidence="10">
    <location>
        <begin position="103"/>
        <end position="127"/>
    </location>
</feature>
<dbReference type="GO" id="GO:0035567">
    <property type="term" value="P:non-canonical Wnt signaling pathway"/>
    <property type="evidence" value="ECO:0007669"/>
    <property type="project" value="TreeGrafter"/>
</dbReference>
<dbReference type="Gene3D" id="2.40.50.120">
    <property type="match status" value="1"/>
</dbReference>
<dbReference type="PROSITE" id="PS50189">
    <property type="entry name" value="NTR"/>
    <property type="match status" value="1"/>
</dbReference>
<dbReference type="PROSITE" id="PS50038">
    <property type="entry name" value="FZ"/>
    <property type="match status" value="1"/>
</dbReference>
<keyword evidence="3" id="KW-0217">Developmental protein</keyword>
<dbReference type="Ensembl" id="ENSPMAT00000010865.1">
    <property type="protein sequence ID" value="ENSPMAP00000010819.1"/>
    <property type="gene ID" value="ENSPMAG00000009845.1"/>
</dbReference>
<feature type="signal peptide" evidence="11">
    <location>
        <begin position="1"/>
        <end position="25"/>
    </location>
</feature>
<feature type="disulfide bond" evidence="10">
    <location>
        <begin position="26"/>
        <end position="87"/>
    </location>
</feature>
<organism evidence="14">
    <name type="scientific">Petromyzon marinus</name>
    <name type="common">Sea lamprey</name>
    <dbReference type="NCBI Taxonomy" id="7757"/>
    <lineage>
        <taxon>Eukaryota</taxon>
        <taxon>Metazoa</taxon>
        <taxon>Chordata</taxon>
        <taxon>Craniata</taxon>
        <taxon>Vertebrata</taxon>
        <taxon>Cyclostomata</taxon>
        <taxon>Hyperoartia</taxon>
        <taxon>Petromyzontiformes</taxon>
        <taxon>Petromyzontidae</taxon>
        <taxon>Petromyzon</taxon>
    </lineage>
</organism>
<proteinExistence type="inferred from homology"/>
<evidence type="ECO:0000256" key="7">
    <source>
        <dbReference type="ARBA" id="ARBA00022782"/>
    </source>
</evidence>